<sequence length="256" mass="27087">MGHTYGRRRALLKRMQRGFTMVEVIVAIGMLTLVGLAAAQFAITAVHSSYAHQQRAIAVGLAESGMEQVQESVKGKDGNTIFSTLTSGMSKSGAQEALKEATDLNVIENASDTIDLGWNDSPSATAIQAKVETNDQQGKGTTYTVYTVVGKCYRLSTEASCLSASKQGLVTSSGAVGAYKYVGEGNKAVDAASITDATKFPTGPFNTGTASSPTYSPMVRVVVLVTWPDSQHQGKTCWYSTATIFDGSNDDTLKSK</sequence>
<dbReference type="Pfam" id="PF07963">
    <property type="entry name" value="N_methyl"/>
    <property type="match status" value="1"/>
</dbReference>
<dbReference type="AlphaFoldDB" id="A0A087E536"/>
<keyword evidence="1" id="KW-0812">Transmembrane</keyword>
<dbReference type="RefSeq" id="WP_029575703.1">
    <property type="nucleotide sequence ID" value="NZ_JGZT01000006.1"/>
</dbReference>
<keyword evidence="1" id="KW-0472">Membrane</keyword>
<dbReference type="Proteomes" id="UP000029003">
    <property type="component" value="Unassembled WGS sequence"/>
</dbReference>
<evidence type="ECO:0000313" key="3">
    <source>
        <dbReference type="Proteomes" id="UP000029003"/>
    </source>
</evidence>
<dbReference type="OrthoDB" id="3236681at2"/>
<dbReference type="InterPro" id="IPR012902">
    <property type="entry name" value="N_methyl_site"/>
</dbReference>
<proteinExistence type="predicted"/>
<organism evidence="2 3">
    <name type="scientific">Bifidobacterium thermacidophilum subsp. thermacidophilum</name>
    <dbReference type="NCBI Taxonomy" id="79262"/>
    <lineage>
        <taxon>Bacteria</taxon>
        <taxon>Bacillati</taxon>
        <taxon>Actinomycetota</taxon>
        <taxon>Actinomycetes</taxon>
        <taxon>Bifidobacteriales</taxon>
        <taxon>Bifidobacteriaceae</taxon>
        <taxon>Bifidobacterium</taxon>
    </lineage>
</organism>
<dbReference type="NCBIfam" id="TIGR02532">
    <property type="entry name" value="IV_pilin_GFxxxE"/>
    <property type="match status" value="1"/>
</dbReference>
<evidence type="ECO:0008006" key="4">
    <source>
        <dbReference type="Google" id="ProtNLM"/>
    </source>
</evidence>
<dbReference type="EMBL" id="JGZT01000006">
    <property type="protein sequence ID" value="KFJ02887.1"/>
    <property type="molecule type" value="Genomic_DNA"/>
</dbReference>
<protein>
    <recommendedName>
        <fullName evidence="4">Prepilin-type N-terminal cleavage/methylation domain-containing protein</fullName>
    </recommendedName>
</protein>
<keyword evidence="1" id="KW-1133">Transmembrane helix</keyword>
<name>A0A087E536_9BIFI</name>
<evidence type="ECO:0000256" key="1">
    <source>
        <dbReference type="SAM" id="Phobius"/>
    </source>
</evidence>
<accession>A0A087E536</accession>
<reference evidence="2 3" key="1">
    <citation type="submission" date="2014-03" db="EMBL/GenBank/DDBJ databases">
        <title>Genomics of Bifidobacteria.</title>
        <authorList>
            <person name="Ventura M."/>
            <person name="Milani C."/>
            <person name="Lugli G.A."/>
        </authorList>
    </citation>
    <scope>NUCLEOTIDE SEQUENCE [LARGE SCALE GENOMIC DNA]</scope>
    <source>
        <strain evidence="2 3">LMG 21395</strain>
    </source>
</reference>
<gene>
    <name evidence="2" type="ORF">THER5_1357</name>
</gene>
<comment type="caution">
    <text evidence="2">The sequence shown here is derived from an EMBL/GenBank/DDBJ whole genome shotgun (WGS) entry which is preliminary data.</text>
</comment>
<evidence type="ECO:0000313" key="2">
    <source>
        <dbReference type="EMBL" id="KFJ02887.1"/>
    </source>
</evidence>
<feature type="transmembrane region" description="Helical" evidence="1">
    <location>
        <begin position="21"/>
        <end position="43"/>
    </location>
</feature>